<keyword evidence="4 11" id="KW-0633">Potassium transport</keyword>
<comment type="caution">
    <text evidence="11">Lacks conserved residue(s) required for the propagation of feature annotation.</text>
</comment>
<feature type="transmembrane region" description="Helical" evidence="11">
    <location>
        <begin position="251"/>
        <end position="270"/>
    </location>
</feature>
<evidence type="ECO:0000256" key="9">
    <source>
        <dbReference type="ARBA" id="ARBA00023065"/>
    </source>
</evidence>
<dbReference type="RefSeq" id="WP_011678740.1">
    <property type="nucleotide sequence ID" value="NZ_CP157383.1"/>
</dbReference>
<feature type="transmembrane region" description="Helical" evidence="11">
    <location>
        <begin position="50"/>
        <end position="75"/>
    </location>
</feature>
<dbReference type="Pfam" id="PF02705">
    <property type="entry name" value="K_trans"/>
    <property type="match status" value="1"/>
</dbReference>
<evidence type="ECO:0000256" key="5">
    <source>
        <dbReference type="ARBA" id="ARBA00022692"/>
    </source>
</evidence>
<comment type="subcellular location">
    <subcellularLocation>
        <location evidence="11">Cell membrane</location>
        <topology evidence="11">Multi-pass membrane protein</topology>
    </subcellularLocation>
    <subcellularLocation>
        <location evidence="1">Membrane</location>
        <topology evidence="1">Multi-pass membrane protein</topology>
    </subcellularLocation>
</comment>
<keyword evidence="7 11" id="KW-0630">Potassium</keyword>
<dbReference type="InterPro" id="IPR023051">
    <property type="entry name" value="Kup"/>
</dbReference>
<dbReference type="PANTHER" id="PTHR30540">
    <property type="entry name" value="OSMOTIC STRESS POTASSIUM TRANSPORTER"/>
    <property type="match status" value="1"/>
</dbReference>
<dbReference type="InterPro" id="IPR003855">
    <property type="entry name" value="K+_transporter"/>
</dbReference>
<proteinExistence type="inferred from homology"/>
<protein>
    <recommendedName>
        <fullName evidence="11">Probable potassium transport system protein Kup</fullName>
    </recommendedName>
</protein>
<evidence type="ECO:0000256" key="6">
    <source>
        <dbReference type="ARBA" id="ARBA00022847"/>
    </source>
</evidence>
<evidence type="ECO:0000256" key="2">
    <source>
        <dbReference type="ARBA" id="ARBA00022448"/>
    </source>
</evidence>
<evidence type="ECO:0000256" key="4">
    <source>
        <dbReference type="ARBA" id="ARBA00022538"/>
    </source>
</evidence>
<dbReference type="Pfam" id="PF22776">
    <property type="entry name" value="K_trans_C"/>
    <property type="match status" value="1"/>
</dbReference>
<feature type="transmembrane region" description="Helical" evidence="11">
    <location>
        <begin position="429"/>
        <end position="447"/>
    </location>
</feature>
<evidence type="ECO:0000313" key="14">
    <source>
        <dbReference type="EMBL" id="XBM45904.1"/>
    </source>
</evidence>
<evidence type="ECO:0000259" key="12">
    <source>
        <dbReference type="Pfam" id="PF02705"/>
    </source>
</evidence>
<gene>
    <name evidence="11" type="primary">kup</name>
    <name evidence="14" type="ORF">ABG084_01855</name>
</gene>
<evidence type="ECO:0000256" key="1">
    <source>
        <dbReference type="ARBA" id="ARBA00004141"/>
    </source>
</evidence>
<reference evidence="14" key="1">
    <citation type="submission" date="2024-05" db="EMBL/GenBank/DDBJ databases">
        <authorList>
            <person name="Lee M.W."/>
            <person name="Lee J.K."/>
            <person name="Kim J.M."/>
            <person name="Choi D.G."/>
            <person name="Baek J.H."/>
            <person name="Bayburt H."/>
            <person name="Jung J.J."/>
            <person name="Han D.M."/>
            <person name="Jeon C.O."/>
        </authorList>
    </citation>
    <scope>NUCLEOTIDE SEQUENCE</scope>
    <source>
        <strain evidence="14">JCM 1131</strain>
    </source>
</reference>
<dbReference type="AlphaFoldDB" id="A0AAU7G7G8"/>
<feature type="transmembrane region" description="Helical" evidence="11">
    <location>
        <begin position="344"/>
        <end position="366"/>
    </location>
</feature>
<dbReference type="PANTHER" id="PTHR30540:SF83">
    <property type="entry name" value="K+ POTASSIUM TRANSPORTER"/>
    <property type="match status" value="1"/>
</dbReference>
<keyword evidence="3 11" id="KW-1003">Cell membrane</keyword>
<feature type="transmembrane region" description="Helical" evidence="11">
    <location>
        <begin position="172"/>
        <end position="191"/>
    </location>
</feature>
<dbReference type="HAMAP" id="MF_01522">
    <property type="entry name" value="Kup"/>
    <property type="match status" value="1"/>
</dbReference>
<comment type="similarity">
    <text evidence="11">Belongs to the HAK/KUP transporter (TC 2.A.72) family.</text>
</comment>
<feature type="transmembrane region" description="Helical" evidence="11">
    <location>
        <begin position="96"/>
        <end position="120"/>
    </location>
</feature>
<feature type="domain" description="K+ potassium transporter C-terminal" evidence="13">
    <location>
        <begin position="487"/>
        <end position="643"/>
    </location>
</feature>
<sequence length="682" mass="75921">MNSNLRKKVTLAGLLVSIGIVYGDIGTSPLYVMKAIVNENGGIAHVSREYIVGSISLILWTITLLTTVKYVLIALKATNHGEGGIFSLYALVRKKAKWLVIPALVGGAALLADGTLTPAVTVTTAIEGLKNMKFGNDIPVPNQNSVIMITIVILLFLFSIQRMGTSIIGKTFGPIMLVWFTFLGLTGIMNLSHDWSLLEALNPLLAVKILFSPANKVGVLILGAVFLATTGAEALYSDVGHVGKGNIMGSWPYVFICLALNYLGQGVWILENPNYHAGATDFNPFFEALPSQWKFFAIILATLAAIIASQALITGSFTLVSEASGLKFLPRMKIIYPSTEQGQLFIPSINKMLCAATIGIVFLFRTSEHMEAAYGLAITVTMLMTTVLLFEYLSLRKVNLSLRLVFLLLFGAIETMFLISSLAKFLHGGYVTVIIAAFIGAIMYIWYFGNKIRDKREAENAYVRLDEFTTMLSNLSHDESIPLYATNLVYMAKVKYNKFIKRDMLYSILDKRPKRAHAYWFVTVNVTNEPFTAEYAVNTYGTKNVINVQLYLGFKQQQKVNVYLRQIVHDLIKDGTIESQPQEYTTTPGRDVGDFSFVIVNDVISPQTQLRSYEKFLVEARVWLQNLSSNPASWFGLDYADTVIERVPLILGNQRRQHITRIAPKKFEDIKKKLQAEGELKE</sequence>
<feature type="domain" description="K+ potassium transporter integral membrane" evidence="12">
    <location>
        <begin position="15"/>
        <end position="469"/>
    </location>
</feature>
<feature type="transmembrane region" description="Helical" evidence="11">
    <location>
        <begin position="404"/>
        <end position="423"/>
    </location>
</feature>
<keyword evidence="2 11" id="KW-0813">Transport</keyword>
<evidence type="ECO:0000256" key="8">
    <source>
        <dbReference type="ARBA" id="ARBA00022989"/>
    </source>
</evidence>
<feature type="transmembrane region" description="Helical" evidence="11">
    <location>
        <begin position="372"/>
        <end position="392"/>
    </location>
</feature>
<keyword evidence="10 11" id="KW-0472">Membrane</keyword>
<evidence type="ECO:0000256" key="10">
    <source>
        <dbReference type="ARBA" id="ARBA00023136"/>
    </source>
</evidence>
<dbReference type="InterPro" id="IPR053952">
    <property type="entry name" value="K_trans_C"/>
</dbReference>
<organism evidence="14">
    <name type="scientific">Lactobacillus sp. JCM 1131</name>
    <dbReference type="NCBI Taxonomy" id="3153753"/>
    <lineage>
        <taxon>Bacteria</taxon>
        <taxon>Bacillati</taxon>
        <taxon>Bacillota</taxon>
        <taxon>Bacilli</taxon>
        <taxon>Lactobacillales</taxon>
        <taxon>Lactobacillaceae</taxon>
        <taxon>Lactobacillus</taxon>
    </lineage>
</organism>
<keyword evidence="6 11" id="KW-0769">Symport</keyword>
<name>A0AAU7G7G8_9LACO</name>
<accession>A0AAU7G7G8</accession>
<evidence type="ECO:0000256" key="7">
    <source>
        <dbReference type="ARBA" id="ARBA00022958"/>
    </source>
</evidence>
<dbReference type="InterPro" id="IPR053951">
    <property type="entry name" value="K_trans_N"/>
</dbReference>
<keyword evidence="5 11" id="KW-0812">Transmembrane</keyword>
<comment type="catalytic activity">
    <reaction evidence="11">
        <text>K(+)(in) + H(+)(in) = K(+)(out) + H(+)(out)</text>
        <dbReference type="Rhea" id="RHEA:28490"/>
        <dbReference type="ChEBI" id="CHEBI:15378"/>
        <dbReference type="ChEBI" id="CHEBI:29103"/>
    </reaction>
</comment>
<feature type="transmembrane region" description="Helical" evidence="11">
    <location>
        <begin position="140"/>
        <end position="160"/>
    </location>
</feature>
<dbReference type="GO" id="GO:0005886">
    <property type="term" value="C:plasma membrane"/>
    <property type="evidence" value="ECO:0007669"/>
    <property type="project" value="UniProtKB-SubCell"/>
</dbReference>
<dbReference type="GeneID" id="29639544"/>
<dbReference type="EMBL" id="CP157383">
    <property type="protein sequence ID" value="XBM45904.1"/>
    <property type="molecule type" value="Genomic_DNA"/>
</dbReference>
<comment type="function">
    <text evidence="11">Transport of potassium into the cell. Likely operates as a K(+):H(+) symporter.</text>
</comment>
<feature type="transmembrane region" description="Helical" evidence="11">
    <location>
        <begin position="295"/>
        <end position="323"/>
    </location>
</feature>
<keyword evidence="9 11" id="KW-0406">Ion transport</keyword>
<dbReference type="GO" id="GO:0015079">
    <property type="term" value="F:potassium ion transmembrane transporter activity"/>
    <property type="evidence" value="ECO:0007669"/>
    <property type="project" value="UniProtKB-UniRule"/>
</dbReference>
<evidence type="ECO:0000256" key="11">
    <source>
        <dbReference type="HAMAP-Rule" id="MF_01522"/>
    </source>
</evidence>
<evidence type="ECO:0000256" key="3">
    <source>
        <dbReference type="ARBA" id="ARBA00022475"/>
    </source>
</evidence>
<evidence type="ECO:0000259" key="13">
    <source>
        <dbReference type="Pfam" id="PF22776"/>
    </source>
</evidence>
<keyword evidence="8 11" id="KW-1133">Transmembrane helix</keyword>
<dbReference type="GO" id="GO:0015293">
    <property type="term" value="F:symporter activity"/>
    <property type="evidence" value="ECO:0007669"/>
    <property type="project" value="UniProtKB-UniRule"/>
</dbReference>